<dbReference type="Proteomes" id="UP000467700">
    <property type="component" value="Unassembled WGS sequence"/>
</dbReference>
<dbReference type="OrthoDB" id="2982755at2759"/>
<dbReference type="EMBL" id="CACVBS010000046">
    <property type="protein sequence ID" value="CAA7264899.1"/>
    <property type="molecule type" value="Genomic_DNA"/>
</dbReference>
<proteinExistence type="predicted"/>
<reference evidence="2 3" key="1">
    <citation type="submission" date="2020-01" db="EMBL/GenBank/DDBJ databases">
        <authorList>
            <person name="Gupta K D."/>
        </authorList>
    </citation>
    <scope>NUCLEOTIDE SEQUENCE [LARGE SCALE GENOMIC DNA]</scope>
</reference>
<name>A0A8S0VRV2_CYCAE</name>
<gene>
    <name evidence="2" type="ORF">AAE3_LOCUS7343</name>
</gene>
<feature type="signal peptide" evidence="1">
    <location>
        <begin position="1"/>
        <end position="17"/>
    </location>
</feature>
<comment type="caution">
    <text evidence="2">The sequence shown here is derived from an EMBL/GenBank/DDBJ whole genome shotgun (WGS) entry which is preliminary data.</text>
</comment>
<evidence type="ECO:0000313" key="3">
    <source>
        <dbReference type="Proteomes" id="UP000467700"/>
    </source>
</evidence>
<dbReference type="AlphaFoldDB" id="A0A8S0VRV2"/>
<evidence type="ECO:0000313" key="2">
    <source>
        <dbReference type="EMBL" id="CAA7264899.1"/>
    </source>
</evidence>
<accession>A0A8S0VRV2</accession>
<keyword evidence="3" id="KW-1185">Reference proteome</keyword>
<sequence length="470" mass="53069">MKISASSLLFFVPTALARLYVSEGVQVLQDTGCHCRPAQSIELYRPKCANASAADHSFSYSANSDLPPDTFIVVGVNSTWEFLNYIGCPGVSVKRLLLSDSIDEDIIKNFGDYRQVSNHSDPYEIEMVRHHNRLLDIKWEDAYQDYVVAIMSILEHIAPTLEALSWVSYNPKSAPKGRDNGVPVPSRDLVHWSTDGDFDFGAHTGIGRVPYSPLLRKFPLLTELTLRSPSAHHRSPLSADTTLTFNISDWALPSLTHLHLASYIPYSVMHRLTVTQTSRFWRIPSNVAYIRLTGSRALDSCAPWTRVEEKIWDRPGAWERVMRVFRGASTLTIRPPELLPNLTIIVQPGFPPSNDTDPYDRYPFGSIEEFSDNKERCSLAPYDRQLNRTLSNPRVHVKLPEKAALERYGASSGVYSLKEAIEEFSSRSRGEDAGWSIPKPVTEEGFWWWKDGKPPLRCFDGVVGREVLVD</sequence>
<feature type="chain" id="PRO_5035878165" evidence="1">
    <location>
        <begin position="18"/>
        <end position="470"/>
    </location>
</feature>
<evidence type="ECO:0000256" key="1">
    <source>
        <dbReference type="SAM" id="SignalP"/>
    </source>
</evidence>
<organism evidence="2 3">
    <name type="scientific">Cyclocybe aegerita</name>
    <name type="common">Black poplar mushroom</name>
    <name type="synonym">Agrocybe aegerita</name>
    <dbReference type="NCBI Taxonomy" id="1973307"/>
    <lineage>
        <taxon>Eukaryota</taxon>
        <taxon>Fungi</taxon>
        <taxon>Dikarya</taxon>
        <taxon>Basidiomycota</taxon>
        <taxon>Agaricomycotina</taxon>
        <taxon>Agaricomycetes</taxon>
        <taxon>Agaricomycetidae</taxon>
        <taxon>Agaricales</taxon>
        <taxon>Agaricineae</taxon>
        <taxon>Bolbitiaceae</taxon>
        <taxon>Cyclocybe</taxon>
    </lineage>
</organism>
<keyword evidence="1" id="KW-0732">Signal</keyword>
<protein>
    <submittedName>
        <fullName evidence="2">Uncharacterized protein</fullName>
    </submittedName>
</protein>